<gene>
    <name evidence="2" type="ordered locus">Bfae_00500</name>
</gene>
<feature type="transmembrane region" description="Helical" evidence="1">
    <location>
        <begin position="12"/>
        <end position="35"/>
    </location>
</feature>
<evidence type="ECO:0000256" key="1">
    <source>
        <dbReference type="SAM" id="Phobius"/>
    </source>
</evidence>
<dbReference type="Proteomes" id="UP000001919">
    <property type="component" value="Chromosome"/>
</dbReference>
<evidence type="ECO:0008006" key="4">
    <source>
        <dbReference type="Google" id="ProtNLM"/>
    </source>
</evidence>
<protein>
    <recommendedName>
        <fullName evidence="4">5-bromo-4-chloroindolyl phosphate hydrolysis protein</fullName>
    </recommendedName>
</protein>
<dbReference type="KEGG" id="bfa:Bfae_00500"/>
<dbReference type="EMBL" id="CP001643">
    <property type="protein sequence ID" value="ACU83934.1"/>
    <property type="molecule type" value="Genomic_DNA"/>
</dbReference>
<organism evidence="2 3">
    <name type="scientific">Brachybacterium faecium (strain ATCC 43885 / DSM 4810 / JCM 11609 / LMG 19847 / NBRC 14762 / NCIMB 9860 / 6-10)</name>
    <dbReference type="NCBI Taxonomy" id="446465"/>
    <lineage>
        <taxon>Bacteria</taxon>
        <taxon>Bacillati</taxon>
        <taxon>Actinomycetota</taxon>
        <taxon>Actinomycetes</taxon>
        <taxon>Micrococcales</taxon>
        <taxon>Dermabacteraceae</taxon>
        <taxon>Brachybacterium</taxon>
    </lineage>
</organism>
<sequence>MPPRRRGRWLTVGVPAVLAAALGISSFLVLGVSSLVGGAGLLSPLLAGLGVAAVVGGGTGYLLRNRRPQPVRLGRSAAEIPAGTRTMLEKIVKDSRMQRRRIQRMQRRARGSAVTQILQRAETLLLRIDTLLGSPVLQSRRASDADVMMLEGMADRYVPELVDALEDTVGFLAPTTTEAARARAIENLHSIEEQLVVLGDRLDRLENDVVSGVTRSLDVHSEFLRTRFTDSAEDPLLDR</sequence>
<name>C7MF34_BRAFD</name>
<dbReference type="AlphaFoldDB" id="C7MF34"/>
<keyword evidence="1" id="KW-0472">Membrane</keyword>
<keyword evidence="1" id="KW-1133">Transmembrane helix</keyword>
<evidence type="ECO:0000313" key="3">
    <source>
        <dbReference type="Proteomes" id="UP000001919"/>
    </source>
</evidence>
<dbReference type="HOGENOM" id="CLU_081213_0_0_11"/>
<dbReference type="OrthoDB" id="4791328at2"/>
<reference evidence="2 3" key="1">
    <citation type="journal article" date="2009" name="Stand. Genomic Sci.">
        <title>Complete genome sequence of Brachybacterium faecium type strain (Schefferle 6-10).</title>
        <authorList>
            <person name="Lapidus A."/>
            <person name="Pukall R."/>
            <person name="Labuttii K."/>
            <person name="Copeland A."/>
            <person name="Del Rio T.G."/>
            <person name="Nolan M."/>
            <person name="Chen F."/>
            <person name="Lucas S."/>
            <person name="Tice H."/>
            <person name="Cheng J.F."/>
            <person name="Bruce D."/>
            <person name="Goodwin L."/>
            <person name="Pitluck S."/>
            <person name="Rohde M."/>
            <person name="Goker M."/>
            <person name="Pati A."/>
            <person name="Ivanova N."/>
            <person name="Mavrommatis K."/>
            <person name="Chen A."/>
            <person name="Palaniappan K."/>
            <person name="D'haeseleer P."/>
            <person name="Chain P."/>
            <person name="Bristow J."/>
            <person name="Eisen J.A."/>
            <person name="Markowitz V."/>
            <person name="Hugenholtz P."/>
            <person name="Kyrpides N.C."/>
            <person name="Klenk H.P."/>
        </authorList>
    </citation>
    <scope>NUCLEOTIDE SEQUENCE [LARGE SCALE GENOMIC DNA]</scope>
    <source>
        <strain evidence="3">ATCC 43885 / DSM 4810 / JCM 11609 / LMG 19847 / NBRC 14762 / NCIMB 9860 / 6-10</strain>
    </source>
</reference>
<evidence type="ECO:0000313" key="2">
    <source>
        <dbReference type="EMBL" id="ACU83934.1"/>
    </source>
</evidence>
<keyword evidence="1" id="KW-0812">Transmembrane</keyword>
<keyword evidence="3" id="KW-1185">Reference proteome</keyword>
<proteinExistence type="predicted"/>
<dbReference type="eggNOG" id="ENOG50347TZ">
    <property type="taxonomic scope" value="Bacteria"/>
</dbReference>
<dbReference type="PATRIC" id="fig|446465.5.peg.48"/>
<accession>C7MF34</accession>
<feature type="transmembrane region" description="Helical" evidence="1">
    <location>
        <begin position="41"/>
        <end position="63"/>
    </location>
</feature>